<dbReference type="InterPro" id="IPR011010">
    <property type="entry name" value="DNA_brk_join_enz"/>
</dbReference>
<evidence type="ECO:0000313" key="6">
    <source>
        <dbReference type="Proteomes" id="UP000588604"/>
    </source>
</evidence>
<comment type="caution">
    <text evidence="5">The sequence shown here is derived from an EMBL/GenBank/DDBJ whole genome shotgun (WGS) entry which is preliminary data.</text>
</comment>
<dbReference type="GO" id="GO:0003677">
    <property type="term" value="F:DNA binding"/>
    <property type="evidence" value="ECO:0007669"/>
    <property type="project" value="UniProtKB-KW"/>
</dbReference>
<dbReference type="Gene3D" id="1.10.150.130">
    <property type="match status" value="1"/>
</dbReference>
<dbReference type="InterPro" id="IPR013762">
    <property type="entry name" value="Integrase-like_cat_sf"/>
</dbReference>
<dbReference type="InterPro" id="IPR035386">
    <property type="entry name" value="Arm-DNA-bind_5"/>
</dbReference>
<name>A0A841MWX8_9BACT</name>
<organism evidence="5 6">
    <name type="scientific">Algoriphagus iocasae</name>
    <dbReference type="NCBI Taxonomy" id="1836499"/>
    <lineage>
        <taxon>Bacteria</taxon>
        <taxon>Pseudomonadati</taxon>
        <taxon>Bacteroidota</taxon>
        <taxon>Cytophagia</taxon>
        <taxon>Cytophagales</taxon>
        <taxon>Cyclobacteriaceae</taxon>
        <taxon>Algoriphagus</taxon>
    </lineage>
</organism>
<dbReference type="Pfam" id="PF17293">
    <property type="entry name" value="Arm-DNA-bind_5"/>
    <property type="match status" value="1"/>
</dbReference>
<dbReference type="PANTHER" id="PTHR30349">
    <property type="entry name" value="PHAGE INTEGRASE-RELATED"/>
    <property type="match status" value="1"/>
</dbReference>
<sequence length="412" mass="47356">MATFNLYLDTRKTRKDGTFTVKVRATHRRTTRYYPLQYKFTEKEYLKIMKGNRLTESQEKAKSKMDALLEKAKEIAQDLDVFSFEAFAVRFTGKGNSNDLLKALQERITENQTNGKVGTASIDKDTLSSLKLYLKEKGKPLQLQMTDITPKWLEGLEAWYNSRGISSTTIYIQITRIRAAINQAIQMKIFDARKYPFGKVKEGKYSAPTPKNTKRALTQDQLIAFLNYEPKTDQEQFAKDFWIFSFLSSGINLGDVFSLKWSDFKGKESFTFTRRKTKTRSKKSIEITIYLKPEHWEIIGRHGGRKLGGNDHVFNIIEPGLSPEREHQLLKMAVNKVNTYLKNISEKLGFEFGISSYSARHSYATRLMKTAPIAYISKQLGHSNIATTEEYLGSFEKAEAQEYEANLLPKAQ</sequence>
<keyword evidence="6" id="KW-1185">Reference proteome</keyword>
<dbReference type="InterPro" id="IPR010998">
    <property type="entry name" value="Integrase_recombinase_N"/>
</dbReference>
<protein>
    <submittedName>
        <fullName evidence="5">Integrase</fullName>
    </submittedName>
</protein>
<accession>A0A841MWX8</accession>
<proteinExistence type="inferred from homology"/>
<dbReference type="RefSeq" id="WP_184495753.1">
    <property type="nucleotide sequence ID" value="NZ_JACIJO010000002.1"/>
</dbReference>
<dbReference type="AlphaFoldDB" id="A0A841MWX8"/>
<keyword evidence="3" id="KW-0233">DNA recombination</keyword>
<keyword evidence="2" id="KW-0238">DNA-binding</keyword>
<dbReference type="SUPFAM" id="SSF56349">
    <property type="entry name" value="DNA breaking-rejoining enzymes"/>
    <property type="match status" value="1"/>
</dbReference>
<feature type="domain" description="Tyr recombinase" evidence="4">
    <location>
        <begin position="212"/>
        <end position="404"/>
    </location>
</feature>
<dbReference type="InterPro" id="IPR050090">
    <property type="entry name" value="Tyrosine_recombinase_XerCD"/>
</dbReference>
<dbReference type="Proteomes" id="UP000588604">
    <property type="component" value="Unassembled WGS sequence"/>
</dbReference>
<evidence type="ECO:0000259" key="4">
    <source>
        <dbReference type="PROSITE" id="PS51898"/>
    </source>
</evidence>
<dbReference type="Gene3D" id="1.10.443.10">
    <property type="entry name" value="Intergrase catalytic core"/>
    <property type="match status" value="1"/>
</dbReference>
<dbReference type="InterPro" id="IPR002104">
    <property type="entry name" value="Integrase_catalytic"/>
</dbReference>
<evidence type="ECO:0000256" key="1">
    <source>
        <dbReference type="ARBA" id="ARBA00008857"/>
    </source>
</evidence>
<dbReference type="PROSITE" id="PS51898">
    <property type="entry name" value="TYR_RECOMBINASE"/>
    <property type="match status" value="1"/>
</dbReference>
<dbReference type="InterPro" id="IPR025269">
    <property type="entry name" value="SAM-like_dom"/>
</dbReference>
<dbReference type="GO" id="GO:0006310">
    <property type="term" value="P:DNA recombination"/>
    <property type="evidence" value="ECO:0007669"/>
    <property type="project" value="UniProtKB-KW"/>
</dbReference>
<dbReference type="Pfam" id="PF00589">
    <property type="entry name" value="Phage_integrase"/>
    <property type="match status" value="1"/>
</dbReference>
<evidence type="ECO:0000256" key="2">
    <source>
        <dbReference type="ARBA" id="ARBA00023125"/>
    </source>
</evidence>
<reference evidence="5 6" key="1">
    <citation type="submission" date="2020-08" db="EMBL/GenBank/DDBJ databases">
        <title>Genomic Encyclopedia of Type Strains, Phase IV (KMG-IV): sequencing the most valuable type-strain genomes for metagenomic binning, comparative biology and taxonomic classification.</title>
        <authorList>
            <person name="Goeker M."/>
        </authorList>
    </citation>
    <scope>NUCLEOTIDE SEQUENCE [LARGE SCALE GENOMIC DNA]</scope>
    <source>
        <strain evidence="5 6">DSM 102044</strain>
    </source>
</reference>
<gene>
    <name evidence="5" type="ORF">FHS59_002736</name>
</gene>
<evidence type="ECO:0000256" key="3">
    <source>
        <dbReference type="ARBA" id="ARBA00023172"/>
    </source>
</evidence>
<dbReference type="PANTHER" id="PTHR30349:SF64">
    <property type="entry name" value="PROPHAGE INTEGRASE INTD-RELATED"/>
    <property type="match status" value="1"/>
</dbReference>
<dbReference type="EMBL" id="JACIJO010000002">
    <property type="protein sequence ID" value="MBB6327108.1"/>
    <property type="molecule type" value="Genomic_DNA"/>
</dbReference>
<comment type="similarity">
    <text evidence="1">Belongs to the 'phage' integrase family.</text>
</comment>
<dbReference type="GO" id="GO:0015074">
    <property type="term" value="P:DNA integration"/>
    <property type="evidence" value="ECO:0007669"/>
    <property type="project" value="InterPro"/>
</dbReference>
<evidence type="ECO:0000313" key="5">
    <source>
        <dbReference type="EMBL" id="MBB6327108.1"/>
    </source>
</evidence>
<dbReference type="Pfam" id="PF13102">
    <property type="entry name" value="Phage_int_SAM_5"/>
    <property type="match status" value="1"/>
</dbReference>